<keyword evidence="7 9" id="KW-0472">Membrane</keyword>
<feature type="binding site" description="axial binding residue" evidence="8">
    <location>
        <position position="286"/>
    </location>
    <ligand>
        <name>heme b</name>
        <dbReference type="ChEBI" id="CHEBI:60344"/>
        <label>1</label>
    </ligand>
    <ligandPart>
        <name>Fe</name>
        <dbReference type="ChEBI" id="CHEBI:18248"/>
    </ligandPart>
</feature>
<dbReference type="InterPro" id="IPR006593">
    <property type="entry name" value="Cyt_b561/ferric_Rdtase_TM"/>
</dbReference>
<feature type="signal peptide" evidence="10">
    <location>
        <begin position="1"/>
        <end position="22"/>
    </location>
</feature>
<feature type="binding site" description="axial binding residue" evidence="8">
    <location>
        <position position="253"/>
    </location>
    <ligand>
        <name>heme b</name>
        <dbReference type="ChEBI" id="CHEBI:60344"/>
        <label>1</label>
    </ligand>
    <ligandPart>
        <name>Fe</name>
        <dbReference type="ChEBI" id="CHEBI:18248"/>
    </ligandPart>
</feature>
<feature type="transmembrane region" description="Helical" evidence="9">
    <location>
        <begin position="353"/>
        <end position="378"/>
    </location>
</feature>
<dbReference type="GO" id="GO:0046872">
    <property type="term" value="F:metal ion binding"/>
    <property type="evidence" value="ECO:0007669"/>
    <property type="project" value="UniProtKB-KW"/>
</dbReference>
<dbReference type="InterPro" id="IPR005018">
    <property type="entry name" value="DOMON_domain"/>
</dbReference>
<dbReference type="CDD" id="cd08760">
    <property type="entry name" value="Cyt_b561_FRRS1_like"/>
    <property type="match status" value="1"/>
</dbReference>
<dbReference type="Gene3D" id="1.20.120.1770">
    <property type="match status" value="1"/>
</dbReference>
<dbReference type="InterPro" id="IPR045265">
    <property type="entry name" value="AIR12_DOMON"/>
</dbReference>
<feature type="binding site" description="axial binding residue" evidence="8">
    <location>
        <position position="217"/>
    </location>
    <ligand>
        <name>heme b</name>
        <dbReference type="ChEBI" id="CHEBI:60344"/>
        <label>1</label>
    </ligand>
    <ligandPart>
        <name>Fe</name>
        <dbReference type="ChEBI" id="CHEBI:18248"/>
    </ligandPart>
</feature>
<evidence type="ECO:0000256" key="3">
    <source>
        <dbReference type="ARBA" id="ARBA00022692"/>
    </source>
</evidence>
<keyword evidence="14" id="KW-1185">Reference proteome</keyword>
<dbReference type="SMART" id="SM00665">
    <property type="entry name" value="B561"/>
    <property type="match status" value="1"/>
</dbReference>
<comment type="caution">
    <text evidence="13">The sequence shown here is derived from an EMBL/GenBank/DDBJ whole genome shotgun (WGS) entry which is preliminary data.</text>
</comment>
<reference evidence="13 14" key="1">
    <citation type="journal article" date="2021" name="Nat. Commun.">
        <title>Incipient diploidization of the medicinal plant Perilla within 10,000 years.</title>
        <authorList>
            <person name="Zhang Y."/>
            <person name="Shen Q."/>
            <person name="Leng L."/>
            <person name="Zhang D."/>
            <person name="Chen S."/>
            <person name="Shi Y."/>
            <person name="Ning Z."/>
            <person name="Chen S."/>
        </authorList>
    </citation>
    <scope>NUCLEOTIDE SEQUENCE [LARGE SCALE GENOMIC DNA]</scope>
    <source>
        <strain evidence="14">cv. PC099</strain>
    </source>
</reference>
<evidence type="ECO:0000256" key="2">
    <source>
        <dbReference type="ARBA" id="ARBA00022448"/>
    </source>
</evidence>
<feature type="transmembrane region" description="Helical" evidence="9">
    <location>
        <begin position="248"/>
        <end position="273"/>
    </location>
</feature>
<keyword evidence="6 9" id="KW-1133">Transmembrane helix</keyword>
<proteinExistence type="predicted"/>
<feature type="non-terminal residue" evidence="13">
    <location>
        <position position="384"/>
    </location>
</feature>
<dbReference type="InterPro" id="IPR017214">
    <property type="entry name" value="UCP037471"/>
</dbReference>
<keyword evidence="3 9" id="KW-0812">Transmembrane</keyword>
<evidence type="ECO:0000313" key="13">
    <source>
        <dbReference type="EMBL" id="KAH6835623.1"/>
    </source>
</evidence>
<feature type="domain" description="DOMON" evidence="11">
    <location>
        <begin position="50"/>
        <end position="172"/>
    </location>
</feature>
<gene>
    <name evidence="13" type="ORF">C2S53_007657</name>
</gene>
<evidence type="ECO:0000259" key="12">
    <source>
        <dbReference type="PROSITE" id="PS50939"/>
    </source>
</evidence>
<feature type="transmembrane region" description="Helical" evidence="9">
    <location>
        <begin position="324"/>
        <end position="341"/>
    </location>
</feature>
<dbReference type="PROSITE" id="PS50939">
    <property type="entry name" value="CYTOCHROME_B561"/>
    <property type="match status" value="1"/>
</dbReference>
<dbReference type="PROSITE" id="PS50836">
    <property type="entry name" value="DOMON"/>
    <property type="match status" value="1"/>
</dbReference>
<accession>A0AAD4JMA3</accession>
<evidence type="ECO:0000259" key="11">
    <source>
        <dbReference type="PROSITE" id="PS50836"/>
    </source>
</evidence>
<name>A0AAD4JMA3_PERFH</name>
<keyword evidence="8" id="KW-0479">Metal-binding</keyword>
<sequence length="384" mass="43706">MSSSPLLLILLILLFSPLITNAHKCSQSFADEIRKNLNSTGVQNCRKKTQGAEFAWSFDKASRRLDIAFAAKLRHETGWLAWGLNPMGPHMVGTQALVGIRRRDGSLEKYTYNVSAPTKTQRCPLVPEEIGLKMSRFEFFYMEALEYYVILATILLTDEFNPSSTNVVWQIGEGVAGNQLLMHPRSLQSFDSTAVLDLQSTQLITHAHKRRYLRTAHGVVNMVGWGTLLPSGVIVARYTRIFPKPCRWWYDVHVSCQSAGYIIGSGGWALGIWLGKTSTYYKFNIHNTLGFIIFIFTSIQMLAWRLRPIPSDEYRAFWNMYHHFLGYAILALISLNIFLGIKILEPDHVWKWAYIGVLGGLGMLVLAFELFGWIHFLVKKTHPD</sequence>
<comment type="subcellular location">
    <subcellularLocation>
        <location evidence="1">Membrane</location>
    </subcellularLocation>
</comment>
<protein>
    <recommendedName>
        <fullName evidence="15">Cytochrome b561 and DOMON domain-containing protein</fullName>
    </recommendedName>
</protein>
<evidence type="ECO:0000256" key="6">
    <source>
        <dbReference type="ARBA" id="ARBA00022989"/>
    </source>
</evidence>
<evidence type="ECO:0000313" key="14">
    <source>
        <dbReference type="Proteomes" id="UP001190926"/>
    </source>
</evidence>
<dbReference type="PANTHER" id="PTHR23130">
    <property type="entry name" value="CYTOCHROME B561 AND DOMON DOMAIN-CONTAINING PROTEIN"/>
    <property type="match status" value="1"/>
</dbReference>
<feature type="binding site" description="axial binding residue" evidence="8">
    <location>
        <position position="322"/>
    </location>
    <ligand>
        <name>heme b</name>
        <dbReference type="ChEBI" id="CHEBI:60344"/>
        <label>1</label>
    </ligand>
    <ligandPart>
        <name>Fe</name>
        <dbReference type="ChEBI" id="CHEBI:18248"/>
    </ligandPart>
</feature>
<feature type="transmembrane region" description="Helical" evidence="9">
    <location>
        <begin position="285"/>
        <end position="304"/>
    </location>
</feature>
<dbReference type="PANTHER" id="PTHR23130:SF175">
    <property type="entry name" value="CYTOCHROME B561 AND DOMON DOMAIN-CONTAINING PROTEIN"/>
    <property type="match status" value="1"/>
</dbReference>
<evidence type="ECO:0000256" key="4">
    <source>
        <dbReference type="ARBA" id="ARBA00022729"/>
    </source>
</evidence>
<keyword evidence="5" id="KW-0249">Electron transport</keyword>
<dbReference type="GO" id="GO:0016020">
    <property type="term" value="C:membrane"/>
    <property type="evidence" value="ECO:0007669"/>
    <property type="project" value="UniProtKB-SubCell"/>
</dbReference>
<keyword evidence="2" id="KW-0813">Transport</keyword>
<evidence type="ECO:0000256" key="9">
    <source>
        <dbReference type="SAM" id="Phobius"/>
    </source>
</evidence>
<evidence type="ECO:0000256" key="10">
    <source>
        <dbReference type="SAM" id="SignalP"/>
    </source>
</evidence>
<dbReference type="Pfam" id="PF04526">
    <property type="entry name" value="DUF568"/>
    <property type="match status" value="1"/>
</dbReference>
<evidence type="ECO:0000256" key="7">
    <source>
        <dbReference type="ARBA" id="ARBA00023136"/>
    </source>
</evidence>
<dbReference type="Proteomes" id="UP001190926">
    <property type="component" value="Unassembled WGS sequence"/>
</dbReference>
<evidence type="ECO:0000256" key="1">
    <source>
        <dbReference type="ARBA" id="ARBA00004370"/>
    </source>
</evidence>
<feature type="transmembrane region" description="Helical" evidence="9">
    <location>
        <begin position="218"/>
        <end position="236"/>
    </location>
</feature>
<evidence type="ECO:0008006" key="15">
    <source>
        <dbReference type="Google" id="ProtNLM"/>
    </source>
</evidence>
<evidence type="ECO:0000256" key="5">
    <source>
        <dbReference type="ARBA" id="ARBA00022982"/>
    </source>
</evidence>
<dbReference type="PIRSF" id="PIRSF037471">
    <property type="entry name" value="UCP037471"/>
    <property type="match status" value="1"/>
</dbReference>
<evidence type="ECO:0000256" key="8">
    <source>
        <dbReference type="PIRSR" id="PIRSR037471-1"/>
    </source>
</evidence>
<dbReference type="AlphaFoldDB" id="A0AAD4JMA3"/>
<feature type="chain" id="PRO_5042167805" description="Cytochrome b561 and DOMON domain-containing protein" evidence="10">
    <location>
        <begin position="23"/>
        <end position="384"/>
    </location>
</feature>
<keyword evidence="4 10" id="KW-0732">Signal</keyword>
<keyword evidence="8" id="KW-0408">Iron</keyword>
<dbReference type="EMBL" id="SDAM02000033">
    <property type="protein sequence ID" value="KAH6835623.1"/>
    <property type="molecule type" value="Genomic_DNA"/>
</dbReference>
<organism evidence="13 14">
    <name type="scientific">Perilla frutescens var. hirtella</name>
    <name type="common">Perilla citriodora</name>
    <name type="synonym">Perilla setoyensis</name>
    <dbReference type="NCBI Taxonomy" id="608512"/>
    <lineage>
        <taxon>Eukaryota</taxon>
        <taxon>Viridiplantae</taxon>
        <taxon>Streptophyta</taxon>
        <taxon>Embryophyta</taxon>
        <taxon>Tracheophyta</taxon>
        <taxon>Spermatophyta</taxon>
        <taxon>Magnoliopsida</taxon>
        <taxon>eudicotyledons</taxon>
        <taxon>Gunneridae</taxon>
        <taxon>Pentapetalae</taxon>
        <taxon>asterids</taxon>
        <taxon>lamiids</taxon>
        <taxon>Lamiales</taxon>
        <taxon>Lamiaceae</taxon>
        <taxon>Nepetoideae</taxon>
        <taxon>Elsholtzieae</taxon>
        <taxon>Perilla</taxon>
    </lineage>
</organism>
<feature type="domain" description="Cytochrome b561" evidence="12">
    <location>
        <begin position="179"/>
        <end position="377"/>
    </location>
</feature>